<evidence type="ECO:0000256" key="1">
    <source>
        <dbReference type="SAM" id="Coils"/>
    </source>
</evidence>
<feature type="coiled-coil region" evidence="1">
    <location>
        <begin position="68"/>
        <end position="239"/>
    </location>
</feature>
<feature type="transmembrane region" description="Helical" evidence="2">
    <location>
        <begin position="589"/>
        <end position="607"/>
    </location>
</feature>
<gene>
    <name evidence="3" type="ORF">HC352_00875</name>
</gene>
<accession>A0A6H2EJ97</accession>
<protein>
    <submittedName>
        <fullName evidence="3">Uncharacterized protein</fullName>
    </submittedName>
</protein>
<dbReference type="KEGG" id="arca:HC352_00875"/>
<keyword evidence="4" id="KW-1185">Reference proteome</keyword>
<dbReference type="Gene3D" id="1.20.120.330">
    <property type="entry name" value="Nucleotidyltransferases domain 2"/>
    <property type="match status" value="1"/>
</dbReference>
<dbReference type="AlphaFoldDB" id="A0A6H2EJ97"/>
<keyword evidence="2" id="KW-0812">Transmembrane</keyword>
<proteinExistence type="predicted"/>
<sequence>MIFKHYATQSVLGLIIAGTTITQPVGTAFAESSHELSTQCIQARKDVVSHEQSLQSLKARHGALVQQLRSEQDARQNATAKLADLETATKNKRAEISTAHQQIERATARIEELTSAIARLDNEIAEHAKALAAATQELANAQRKLDPIATAQEKARAKVAQANELVRQAQSNVASAEKALQEEKERYGDAVAEQARKSAQTEQELKKVTEQLATAPQTLDELNDRLAKAQAGRDKATEHLNLLRKVSDEKVEKSRDTTKDLEDVVAQQDEEMALKNMTDAEIKKLDDKIAELSPSQENAREVAELTAQRQRQQRKRMLQEDNITNLNNLVTKIRSDLAELEEEIRNVAGQVLVVEQELQTAIRDATQAEQAIHDQRSTIDALTKNKEALERELATLADPIANNTPAREQELEAAKQALAPLKARLSTEQENLDSLQPTYNSALSAKEAQERDVVAKTQHIEKLRETHGTARADLDNVRLELNNVRKAHDDALAELDSLRHQIADLEQLRDRIGDSAGELNKITRELDTQRIVHSNLVKTESEQCLPTGQIPTTPQPIEHKPIAHQETPARAQHNASAQLAQTGVASGEVLLGAGTLIGLGALAAGVSRRRRQG</sequence>
<dbReference type="RefSeq" id="WP_168917156.1">
    <property type="nucleotide sequence ID" value="NZ_CP050804.1"/>
</dbReference>
<feature type="coiled-coil region" evidence="1">
    <location>
        <begin position="446"/>
        <end position="525"/>
    </location>
</feature>
<dbReference type="EMBL" id="CP050804">
    <property type="protein sequence ID" value="QJC21214.1"/>
    <property type="molecule type" value="Genomic_DNA"/>
</dbReference>
<dbReference type="Gene3D" id="1.10.287.1490">
    <property type="match status" value="1"/>
</dbReference>
<dbReference type="PANTHER" id="PTHR18937">
    <property type="entry name" value="STRUCTURAL MAINTENANCE OF CHROMOSOMES SMC FAMILY MEMBER"/>
    <property type="match status" value="1"/>
</dbReference>
<evidence type="ECO:0000256" key="2">
    <source>
        <dbReference type="SAM" id="Phobius"/>
    </source>
</evidence>
<keyword evidence="2" id="KW-1133">Transmembrane helix</keyword>
<organism evidence="3 4">
    <name type="scientific">Arcanobacterium buesumense</name>
    <dbReference type="NCBI Taxonomy" id="2722751"/>
    <lineage>
        <taxon>Bacteria</taxon>
        <taxon>Bacillati</taxon>
        <taxon>Actinomycetota</taxon>
        <taxon>Actinomycetes</taxon>
        <taxon>Actinomycetales</taxon>
        <taxon>Actinomycetaceae</taxon>
        <taxon>Arcanobacterium</taxon>
    </lineage>
</organism>
<keyword evidence="2" id="KW-0472">Membrane</keyword>
<reference evidence="3 4" key="1">
    <citation type="submission" date="2020-03" db="EMBL/GenBank/DDBJ databases">
        <title>Complete genome of Arcanobacterium buesumensis sp. nov. strain 2701.</title>
        <authorList>
            <person name="Borowiak M."/>
            <person name="Alssahen M."/>
            <person name="Laemmler C."/>
            <person name="Malorny B."/>
            <person name="Hassan A."/>
            <person name="Prenger-Berninghoff E."/>
            <person name="Ploetz M."/>
            <person name="Abdulmawjood A."/>
        </authorList>
    </citation>
    <scope>NUCLEOTIDE SEQUENCE [LARGE SCALE GENOMIC DNA]</scope>
    <source>
        <strain evidence="3 4">2701</strain>
    </source>
</reference>
<keyword evidence="1" id="KW-0175">Coiled coil</keyword>
<evidence type="ECO:0000313" key="4">
    <source>
        <dbReference type="Proteomes" id="UP000502298"/>
    </source>
</evidence>
<name>A0A6H2EJ97_9ACTO</name>
<dbReference type="Proteomes" id="UP000502298">
    <property type="component" value="Chromosome"/>
</dbReference>
<feature type="coiled-coil region" evidence="1">
    <location>
        <begin position="295"/>
        <end position="392"/>
    </location>
</feature>
<evidence type="ECO:0000313" key="3">
    <source>
        <dbReference type="EMBL" id="QJC21214.1"/>
    </source>
</evidence>